<sequence>MPVQRSEPNLLAYPIREAVPILAPVFFLQGRGRFFSNLQSCTRISISDLQHRTQLALLRLARIFSFVPVSSQRSFLACTFSFASKPPVSSQCSWCNRSCICSSCVGC</sequence>
<accession>A0A0A9HK23</accession>
<name>A0A0A9HK23_ARUDO</name>
<dbReference type="AlphaFoldDB" id="A0A0A9HK23"/>
<protein>
    <submittedName>
        <fullName evidence="1">Uncharacterized protein</fullName>
    </submittedName>
</protein>
<evidence type="ECO:0000313" key="1">
    <source>
        <dbReference type="EMBL" id="JAE33248.1"/>
    </source>
</evidence>
<reference evidence="1" key="1">
    <citation type="submission" date="2014-09" db="EMBL/GenBank/DDBJ databases">
        <authorList>
            <person name="Magalhaes I.L.F."/>
            <person name="Oliveira U."/>
            <person name="Santos F.R."/>
            <person name="Vidigal T.H.D.A."/>
            <person name="Brescovit A.D."/>
            <person name="Santos A.J."/>
        </authorList>
    </citation>
    <scope>NUCLEOTIDE SEQUENCE</scope>
    <source>
        <tissue evidence="1">Shoot tissue taken approximately 20 cm above the soil surface</tissue>
    </source>
</reference>
<proteinExistence type="predicted"/>
<dbReference type="EMBL" id="GBRH01164648">
    <property type="protein sequence ID" value="JAE33248.1"/>
    <property type="molecule type" value="Transcribed_RNA"/>
</dbReference>
<organism evidence="1">
    <name type="scientific">Arundo donax</name>
    <name type="common">Giant reed</name>
    <name type="synonym">Donax arundinaceus</name>
    <dbReference type="NCBI Taxonomy" id="35708"/>
    <lineage>
        <taxon>Eukaryota</taxon>
        <taxon>Viridiplantae</taxon>
        <taxon>Streptophyta</taxon>
        <taxon>Embryophyta</taxon>
        <taxon>Tracheophyta</taxon>
        <taxon>Spermatophyta</taxon>
        <taxon>Magnoliopsida</taxon>
        <taxon>Liliopsida</taxon>
        <taxon>Poales</taxon>
        <taxon>Poaceae</taxon>
        <taxon>PACMAD clade</taxon>
        <taxon>Arundinoideae</taxon>
        <taxon>Arundineae</taxon>
        <taxon>Arundo</taxon>
    </lineage>
</organism>
<reference evidence="1" key="2">
    <citation type="journal article" date="2015" name="Data Brief">
        <title>Shoot transcriptome of the giant reed, Arundo donax.</title>
        <authorList>
            <person name="Barrero R.A."/>
            <person name="Guerrero F.D."/>
            <person name="Moolhuijzen P."/>
            <person name="Goolsby J.A."/>
            <person name="Tidwell J."/>
            <person name="Bellgard S.E."/>
            <person name="Bellgard M.I."/>
        </authorList>
    </citation>
    <scope>NUCLEOTIDE SEQUENCE</scope>
    <source>
        <tissue evidence="1">Shoot tissue taken approximately 20 cm above the soil surface</tissue>
    </source>
</reference>